<sequence>MGRALAAAFAAEAREVTVWNRTPGKAAGLAVTVAGSPGAAVAAADVVVACLIDNEVVRRTLDEVPFGARQALVNLTSGTPGQAREMAAWAAERGIAYLDGAILTPTPMIGTPAGTVLLSGDPSVYAQVASTLAVLGGRVLHLGDDPGTAGAYDMALLDIFATATNGLLHGFALAAAEGIAPTSFAAFAGGIGALLPEMAVRMGAQIEAGSFPGDRSTIASAASSIGHVAATARAHGLDTGMLDAARGVIDRAVAAGHGAEGLARLATLWADPVDEAV</sequence>
<evidence type="ECO:0000256" key="2">
    <source>
        <dbReference type="ARBA" id="ARBA00023002"/>
    </source>
</evidence>
<dbReference type="Pfam" id="PF21761">
    <property type="entry name" value="RedAm-like_C"/>
    <property type="match status" value="1"/>
</dbReference>
<organism evidence="5 6">
    <name type="scientific">Catenulispora yoronensis</name>
    <dbReference type="NCBI Taxonomy" id="450799"/>
    <lineage>
        <taxon>Bacteria</taxon>
        <taxon>Bacillati</taxon>
        <taxon>Actinomycetota</taxon>
        <taxon>Actinomycetes</taxon>
        <taxon>Catenulisporales</taxon>
        <taxon>Catenulisporaceae</taxon>
        <taxon>Catenulispora</taxon>
    </lineage>
</organism>
<dbReference type="InterPro" id="IPR006115">
    <property type="entry name" value="6PGDH_NADP-bd"/>
</dbReference>
<name>A0ABP5GGW6_9ACTN</name>
<dbReference type="InterPro" id="IPR013328">
    <property type="entry name" value="6PGD_dom2"/>
</dbReference>
<keyword evidence="6" id="KW-1185">Reference proteome</keyword>
<dbReference type="PANTHER" id="PTHR43580:SF2">
    <property type="entry name" value="CYTOKINE-LIKE NUCLEAR FACTOR N-PAC"/>
    <property type="match status" value="1"/>
</dbReference>
<reference evidence="6" key="1">
    <citation type="journal article" date="2019" name="Int. J. Syst. Evol. Microbiol.">
        <title>The Global Catalogue of Microorganisms (GCM) 10K type strain sequencing project: providing services to taxonomists for standard genome sequencing and annotation.</title>
        <authorList>
            <consortium name="The Broad Institute Genomics Platform"/>
            <consortium name="The Broad Institute Genome Sequencing Center for Infectious Disease"/>
            <person name="Wu L."/>
            <person name="Ma J."/>
        </authorList>
    </citation>
    <scope>NUCLEOTIDE SEQUENCE [LARGE SCALE GENOMIC DNA]</scope>
    <source>
        <strain evidence="6">JCM 16014</strain>
    </source>
</reference>
<protein>
    <submittedName>
        <fullName evidence="5">NAD(P)-binding domain-containing protein</fullName>
    </submittedName>
</protein>
<comment type="caution">
    <text evidence="5">The sequence shown here is derived from an EMBL/GenBank/DDBJ whole genome shotgun (WGS) entry which is preliminary data.</text>
</comment>
<evidence type="ECO:0000256" key="1">
    <source>
        <dbReference type="ARBA" id="ARBA00009080"/>
    </source>
</evidence>
<dbReference type="InterPro" id="IPR048666">
    <property type="entry name" value="RedAm-like_C"/>
</dbReference>
<dbReference type="InterPro" id="IPR036291">
    <property type="entry name" value="NAD(P)-bd_dom_sf"/>
</dbReference>
<keyword evidence="2" id="KW-0560">Oxidoreductase</keyword>
<dbReference type="Gene3D" id="3.40.50.720">
    <property type="entry name" value="NAD(P)-binding Rossmann-like Domain"/>
    <property type="match status" value="1"/>
</dbReference>
<dbReference type="PANTHER" id="PTHR43580">
    <property type="entry name" value="OXIDOREDUCTASE GLYR1-RELATED"/>
    <property type="match status" value="1"/>
</dbReference>
<dbReference type="Proteomes" id="UP001500751">
    <property type="component" value="Unassembled WGS sequence"/>
</dbReference>
<dbReference type="InterPro" id="IPR015815">
    <property type="entry name" value="HIBADH-related"/>
</dbReference>
<comment type="similarity">
    <text evidence="1">Belongs to the HIBADH-related family.</text>
</comment>
<proteinExistence type="inferred from homology"/>
<dbReference type="InterPro" id="IPR051265">
    <property type="entry name" value="HIBADH-related_NP60_sf"/>
</dbReference>
<dbReference type="Pfam" id="PF03446">
    <property type="entry name" value="NAD_binding_2"/>
    <property type="match status" value="1"/>
</dbReference>
<dbReference type="EMBL" id="BAAAQN010000039">
    <property type="protein sequence ID" value="GAA2045470.1"/>
    <property type="molecule type" value="Genomic_DNA"/>
</dbReference>
<evidence type="ECO:0000313" key="5">
    <source>
        <dbReference type="EMBL" id="GAA2045470.1"/>
    </source>
</evidence>
<gene>
    <name evidence="5" type="ORF">GCM10009839_56790</name>
</gene>
<evidence type="ECO:0000259" key="3">
    <source>
        <dbReference type="Pfam" id="PF03446"/>
    </source>
</evidence>
<evidence type="ECO:0000313" key="6">
    <source>
        <dbReference type="Proteomes" id="UP001500751"/>
    </source>
</evidence>
<feature type="domain" description="6-phosphogluconate dehydrogenase NADP-binding" evidence="3">
    <location>
        <begin position="1"/>
        <end position="143"/>
    </location>
</feature>
<dbReference type="SUPFAM" id="SSF51735">
    <property type="entry name" value="NAD(P)-binding Rossmann-fold domains"/>
    <property type="match status" value="1"/>
</dbReference>
<dbReference type="Gene3D" id="1.10.1040.10">
    <property type="entry name" value="N-(1-d-carboxylethyl)-l-norvaline Dehydrogenase, domain 2"/>
    <property type="match status" value="1"/>
</dbReference>
<accession>A0ABP5GGW6</accession>
<dbReference type="PIRSF" id="PIRSF000103">
    <property type="entry name" value="HIBADH"/>
    <property type="match status" value="1"/>
</dbReference>
<feature type="domain" description="NADPH-dependent reductive aminase-like C-terminal" evidence="4">
    <location>
        <begin position="145"/>
        <end position="269"/>
    </location>
</feature>
<evidence type="ECO:0000259" key="4">
    <source>
        <dbReference type="Pfam" id="PF21761"/>
    </source>
</evidence>